<feature type="non-terminal residue" evidence="1">
    <location>
        <position position="209"/>
    </location>
</feature>
<dbReference type="EMBL" id="JASCZI010035052">
    <property type="protein sequence ID" value="MED6129448.1"/>
    <property type="molecule type" value="Genomic_DNA"/>
</dbReference>
<protein>
    <submittedName>
        <fullName evidence="1">Uncharacterized protein</fullName>
    </submittedName>
</protein>
<accession>A0ABU6RZT5</accession>
<evidence type="ECO:0000313" key="2">
    <source>
        <dbReference type="Proteomes" id="UP001341840"/>
    </source>
</evidence>
<reference evidence="1 2" key="1">
    <citation type="journal article" date="2023" name="Plants (Basel)">
        <title>Bridging the Gap: Combining Genomics and Transcriptomics Approaches to Understand Stylosanthes scabra, an Orphan Legume from the Brazilian Caatinga.</title>
        <authorList>
            <person name="Ferreira-Neto J.R.C."/>
            <person name="da Silva M.D."/>
            <person name="Binneck E."/>
            <person name="de Melo N.F."/>
            <person name="da Silva R.H."/>
            <person name="de Melo A.L.T.M."/>
            <person name="Pandolfi V."/>
            <person name="Bustamante F.O."/>
            <person name="Brasileiro-Vidal A.C."/>
            <person name="Benko-Iseppon A.M."/>
        </authorList>
    </citation>
    <scope>NUCLEOTIDE SEQUENCE [LARGE SCALE GENOMIC DNA]</scope>
    <source>
        <tissue evidence="1">Leaves</tissue>
    </source>
</reference>
<sequence length="209" mass="24169">MTTGRINQVAILGDVVHRSGLGSPWARVESVRARASFRKPMFCKDSWGRHHPRIRSMHCIRENSRSSWAIVTVTNDWMEHEAYFIVLRRPSRDIGWKGHITRDTYSFNQQPDTRASSIHPRPCQAKATMRRIAGRPFDAQARSQPTRTIESPLTRLYLPQNNTTKRTTPRMQKGMRANGHVEWHRSSAARHAQHGAMQMQKHLVLKTML</sequence>
<organism evidence="1 2">
    <name type="scientific">Stylosanthes scabra</name>
    <dbReference type="NCBI Taxonomy" id="79078"/>
    <lineage>
        <taxon>Eukaryota</taxon>
        <taxon>Viridiplantae</taxon>
        <taxon>Streptophyta</taxon>
        <taxon>Embryophyta</taxon>
        <taxon>Tracheophyta</taxon>
        <taxon>Spermatophyta</taxon>
        <taxon>Magnoliopsida</taxon>
        <taxon>eudicotyledons</taxon>
        <taxon>Gunneridae</taxon>
        <taxon>Pentapetalae</taxon>
        <taxon>rosids</taxon>
        <taxon>fabids</taxon>
        <taxon>Fabales</taxon>
        <taxon>Fabaceae</taxon>
        <taxon>Papilionoideae</taxon>
        <taxon>50 kb inversion clade</taxon>
        <taxon>dalbergioids sensu lato</taxon>
        <taxon>Dalbergieae</taxon>
        <taxon>Pterocarpus clade</taxon>
        <taxon>Stylosanthes</taxon>
    </lineage>
</organism>
<proteinExistence type="predicted"/>
<dbReference type="Proteomes" id="UP001341840">
    <property type="component" value="Unassembled WGS sequence"/>
</dbReference>
<name>A0ABU6RZT5_9FABA</name>
<keyword evidence="2" id="KW-1185">Reference proteome</keyword>
<comment type="caution">
    <text evidence="1">The sequence shown here is derived from an EMBL/GenBank/DDBJ whole genome shotgun (WGS) entry which is preliminary data.</text>
</comment>
<gene>
    <name evidence="1" type="ORF">PIB30_108023</name>
</gene>
<evidence type="ECO:0000313" key="1">
    <source>
        <dbReference type="EMBL" id="MED6129448.1"/>
    </source>
</evidence>